<dbReference type="OrthoDB" id="2441131at2759"/>
<keyword evidence="3" id="KW-1185">Reference proteome</keyword>
<feature type="compositionally biased region" description="Basic and acidic residues" evidence="1">
    <location>
        <begin position="54"/>
        <end position="74"/>
    </location>
</feature>
<evidence type="ECO:0000256" key="1">
    <source>
        <dbReference type="SAM" id="MobiDB-lite"/>
    </source>
</evidence>
<evidence type="ECO:0000313" key="2">
    <source>
        <dbReference type="EMBL" id="CAG8638839.1"/>
    </source>
</evidence>
<accession>A0A9N9DFZ5</accession>
<organism evidence="2 3">
    <name type="scientific">Diversispora eburnea</name>
    <dbReference type="NCBI Taxonomy" id="1213867"/>
    <lineage>
        <taxon>Eukaryota</taxon>
        <taxon>Fungi</taxon>
        <taxon>Fungi incertae sedis</taxon>
        <taxon>Mucoromycota</taxon>
        <taxon>Glomeromycotina</taxon>
        <taxon>Glomeromycetes</taxon>
        <taxon>Diversisporales</taxon>
        <taxon>Diversisporaceae</taxon>
        <taxon>Diversispora</taxon>
    </lineage>
</organism>
<name>A0A9N9DFZ5_9GLOM</name>
<gene>
    <name evidence="2" type="ORF">DEBURN_LOCUS11084</name>
</gene>
<dbReference type="AlphaFoldDB" id="A0A9N9DFZ5"/>
<sequence>LWRIARLVKMTPEQTREQWLRGLSPMNQNNIHQERSIFKAELSKRDAIHKADMEKLESKLQQKSEIAKPIREPKAPPPSLQSDEDYGKYYLVKYLNELGIYSKEDLDSNYPIKPFQRPRPQQKDKSTRLEEKVDEIGNMLSCLNINNQSQKPVAKINRTQRYYPFQPINSSISANEKSNEGGYDEEKDIWYNSSEKKMDITNNI</sequence>
<dbReference type="EMBL" id="CAJVPK010004695">
    <property type="protein sequence ID" value="CAG8638839.1"/>
    <property type="molecule type" value="Genomic_DNA"/>
</dbReference>
<evidence type="ECO:0000313" key="3">
    <source>
        <dbReference type="Proteomes" id="UP000789706"/>
    </source>
</evidence>
<feature type="region of interest" description="Disordered" evidence="1">
    <location>
        <begin position="54"/>
        <end position="82"/>
    </location>
</feature>
<comment type="caution">
    <text evidence="2">The sequence shown here is derived from an EMBL/GenBank/DDBJ whole genome shotgun (WGS) entry which is preliminary data.</text>
</comment>
<protein>
    <submittedName>
        <fullName evidence="2">7860_t:CDS:1</fullName>
    </submittedName>
</protein>
<proteinExistence type="predicted"/>
<reference evidence="2" key="1">
    <citation type="submission" date="2021-06" db="EMBL/GenBank/DDBJ databases">
        <authorList>
            <person name="Kallberg Y."/>
            <person name="Tangrot J."/>
            <person name="Rosling A."/>
        </authorList>
    </citation>
    <scope>NUCLEOTIDE SEQUENCE</scope>
    <source>
        <strain evidence="2">AZ414A</strain>
    </source>
</reference>
<dbReference type="Proteomes" id="UP000789706">
    <property type="component" value="Unassembled WGS sequence"/>
</dbReference>
<feature type="non-terminal residue" evidence="2">
    <location>
        <position position="1"/>
    </location>
</feature>